<reference evidence="1 2" key="1">
    <citation type="submission" date="2016-08" db="EMBL/GenBank/DDBJ databases">
        <authorList>
            <person name="Seilhamer J.J."/>
        </authorList>
    </citation>
    <scope>NUCLEOTIDE SEQUENCE [LARGE SCALE GENOMIC DNA]</scope>
    <source>
        <strain evidence="1">Buetzberg</strain>
    </source>
</reference>
<dbReference type="Proteomes" id="UP000094707">
    <property type="component" value="Chromosome I"/>
</dbReference>
<evidence type="ECO:0000313" key="1">
    <source>
        <dbReference type="EMBL" id="SCG86636.1"/>
    </source>
</evidence>
<dbReference type="SUPFAM" id="SSF50475">
    <property type="entry name" value="FMN-binding split barrel"/>
    <property type="match status" value="1"/>
</dbReference>
<dbReference type="Pfam" id="PF12900">
    <property type="entry name" value="Pyridox_ox_2"/>
    <property type="match status" value="1"/>
</dbReference>
<dbReference type="STRING" id="118062.MCBB_2093"/>
<dbReference type="InterPro" id="IPR024747">
    <property type="entry name" value="Pyridox_Oxase-rel"/>
</dbReference>
<sequence length="152" mass="17736">MRRSDREITDPEEISEILEKAQVCRVALACNNEPYIVPMNFGFKDKHLYLHSAPEGRKISILHRNNRVCFEVDIETELIKSDKPCNWGMEYRSVIGSGAAVFIEDTSEKKRILNIIMKKYSHEKHHEYDENILKNVTIIKVHIEEIKAKGRI</sequence>
<protein>
    <submittedName>
        <fullName evidence="1">Putative flavin-nucleotide-binding protein</fullName>
    </submittedName>
</protein>
<dbReference type="PANTHER" id="PTHR34071:SF2">
    <property type="entry name" value="FLAVIN-NUCLEOTIDE-BINDING PROTEIN"/>
    <property type="match status" value="1"/>
</dbReference>
<gene>
    <name evidence="1" type="ORF">MCBB_2093</name>
</gene>
<dbReference type="PANTHER" id="PTHR34071">
    <property type="entry name" value="5-NITROIMIDAZOLE ANTIBIOTICS RESISTANCE PROTEIN, NIMA-FAMILY-RELATED PROTEIN-RELATED"/>
    <property type="match status" value="1"/>
</dbReference>
<dbReference type="InterPro" id="IPR012349">
    <property type="entry name" value="Split_barrel_FMN-bd"/>
</dbReference>
<dbReference type="Gene3D" id="2.30.110.10">
    <property type="entry name" value="Electron Transport, Fmn-binding Protein, Chain A"/>
    <property type="match status" value="1"/>
</dbReference>
<keyword evidence="2" id="KW-1185">Reference proteome</keyword>
<proteinExistence type="predicted"/>
<dbReference type="KEGG" id="mcub:MCBB_2093"/>
<accession>A0A1D3L521</accession>
<evidence type="ECO:0000313" key="2">
    <source>
        <dbReference type="Proteomes" id="UP000094707"/>
    </source>
</evidence>
<organism evidence="1 2">
    <name type="scientific">Methanobacterium congolense</name>
    <dbReference type="NCBI Taxonomy" id="118062"/>
    <lineage>
        <taxon>Archaea</taxon>
        <taxon>Methanobacteriati</taxon>
        <taxon>Methanobacteriota</taxon>
        <taxon>Methanomada group</taxon>
        <taxon>Methanobacteria</taxon>
        <taxon>Methanobacteriales</taxon>
        <taxon>Methanobacteriaceae</taxon>
        <taxon>Methanobacterium</taxon>
    </lineage>
</organism>
<dbReference type="OrthoDB" id="953at2157"/>
<name>A0A1D3L521_9EURY</name>
<dbReference type="EMBL" id="LT607756">
    <property type="protein sequence ID" value="SCG86636.1"/>
    <property type="molecule type" value="Genomic_DNA"/>
</dbReference>
<dbReference type="AlphaFoldDB" id="A0A1D3L521"/>